<evidence type="ECO:0000256" key="8">
    <source>
        <dbReference type="ARBA" id="ARBA00023125"/>
    </source>
</evidence>
<feature type="region of interest" description="Disordered" evidence="12">
    <location>
        <begin position="702"/>
        <end position="729"/>
    </location>
</feature>
<dbReference type="Gene3D" id="2.70.20.10">
    <property type="entry name" value="Topoisomerase I, domain 3"/>
    <property type="match status" value="1"/>
</dbReference>
<evidence type="ECO:0000259" key="14">
    <source>
        <dbReference type="PROSITE" id="PS51999"/>
    </source>
</evidence>
<dbReference type="eggNOG" id="KOG1956">
    <property type="taxonomic scope" value="Eukaryota"/>
</dbReference>
<evidence type="ECO:0000256" key="3">
    <source>
        <dbReference type="ARBA" id="ARBA00012891"/>
    </source>
</evidence>
<comment type="function">
    <text evidence="11">Introduces a single-strand break via transesterification at a target site in duplex DNA. Releases the supercoiling and torsional tension of DNA introduced during the DNA replication and transcription by transiently cleaving and rejoining one strand of the DNA duplex. The scissile phosphodiester is attacked by the catalytic tyrosine of the enzyme, resulting in the formation of a DNA-(5'-phosphotyrosyl)-enzyme intermediate and the expulsion of a 3'-OH DNA strand.</text>
</comment>
<protein>
    <recommendedName>
        <fullName evidence="3 11">DNA topoisomerase</fullName>
        <ecNumber evidence="3 11">5.6.2.1</ecNumber>
    </recommendedName>
</protein>
<dbReference type="PROSITE" id="PS52039">
    <property type="entry name" value="TOPO_IA_2"/>
    <property type="match status" value="1"/>
</dbReference>
<keyword evidence="4" id="KW-0479">Metal-binding</keyword>
<keyword evidence="5 10" id="KW-0863">Zinc-finger</keyword>
<dbReference type="FunFam" id="1.10.460.10:FF:000003">
    <property type="entry name" value="DNA topoisomerase"/>
    <property type="match status" value="1"/>
</dbReference>
<name>E3MI31_CAERE</name>
<dbReference type="InterPro" id="IPR010666">
    <property type="entry name" value="Znf_GRF"/>
</dbReference>
<evidence type="ECO:0000256" key="5">
    <source>
        <dbReference type="ARBA" id="ARBA00022771"/>
    </source>
</evidence>
<sequence>MRKALFVAEKNDVAKGVASILSNGTSNRKEGRSIFNKIYTLNTELFGQRTAVSVTSVSGHMMNFQFHENMSNWQTTSMVELFEAPVRHVVMPDMKLIEQTLREEAQRHDLLVVWTDCDREGEAIGAEIVKVCRESNRRIDIFRARFSEITKTAITRAAQNLIRLDERTVAAVDCRSELDLRIGSAFTRLQTLHLRNRFRDLLGQNENSKVISYGSCQFPTLGFVTDRYKLIENFISEPFWKLSVEHSREGHKVEFLWDRNRLFDREVVDILHDECKEAKEAHVEKVTKKPKSKWRPQGLDTVELEKLGISKLRMSAKQTMQVAEKLYSKGFISYPRTETNKFPAGLNLTPLVEQQTHSNIWGDFATEVFINFLINYYPSPFSAHPPIHPLTFADKSQLHGDDWKVYELVVRHFLACVSQDAQGEETMVNLSIGSEKFHSSGLRIRDMGYLKVYIYEKWGNRLLPTYTQDERFSDYQLKIGDGKTQPPDLLTEADLIALMDKFGIGTDATHAEHIEKIKSREYIGVKPDGKLIPSFLGLALVDGYDDMGFAMSKPDLRANLEIQLNEICNGRRQKQDVLNEQIGKYKTIFVESERNIEVLSQSLQRYLNKNQQIGGGGGGNGGGGGPPRGPGGGGGGGGSKGPPKPPPKPRGRPPNKSVTPTKDDDQENDTVRILLYLLPSSLHSIVHKSIATLSEVLSNLKNPKPARKSRAKKSVPKADASKKGQENEFEEEEEVMCTCAEPMKAIMKVVQKEGPNKGKKFYTCSLPYTSSDKCNFFKWV</sequence>
<evidence type="ECO:0000313" key="17">
    <source>
        <dbReference type="Proteomes" id="UP000008281"/>
    </source>
</evidence>
<dbReference type="OMA" id="MELAMGD"/>
<dbReference type="GO" id="GO:0031422">
    <property type="term" value="C:RecQ family helicase-topoisomerase III complex"/>
    <property type="evidence" value="ECO:0007669"/>
    <property type="project" value="TreeGrafter"/>
</dbReference>
<feature type="compositionally biased region" description="Basic residues" evidence="12">
    <location>
        <begin position="704"/>
        <end position="715"/>
    </location>
</feature>
<evidence type="ECO:0000256" key="12">
    <source>
        <dbReference type="SAM" id="MobiDB-lite"/>
    </source>
</evidence>
<evidence type="ECO:0000256" key="2">
    <source>
        <dbReference type="ARBA" id="ARBA00009446"/>
    </source>
</evidence>
<dbReference type="InterPro" id="IPR034144">
    <property type="entry name" value="TOPRIM_TopoIII"/>
</dbReference>
<evidence type="ECO:0000256" key="10">
    <source>
        <dbReference type="PROSITE-ProRule" id="PRU01343"/>
    </source>
</evidence>
<feature type="domain" description="Toprim" evidence="13">
    <location>
        <begin position="3"/>
        <end position="147"/>
    </location>
</feature>
<dbReference type="Pfam" id="PF01131">
    <property type="entry name" value="Topoisom_bac"/>
    <property type="match status" value="1"/>
</dbReference>
<feature type="region of interest" description="Disordered" evidence="12">
    <location>
        <begin position="609"/>
        <end position="666"/>
    </location>
</feature>
<reference evidence="16" key="1">
    <citation type="submission" date="2007-07" db="EMBL/GenBank/DDBJ databases">
        <title>PCAP assembly of the Caenorhabditis remanei genome.</title>
        <authorList>
            <consortium name="The Caenorhabditis remanei Sequencing Consortium"/>
            <person name="Wilson R.K."/>
        </authorList>
    </citation>
    <scope>NUCLEOTIDE SEQUENCE [LARGE SCALE GENOMIC DNA]</scope>
    <source>
        <strain evidence="16">PB4641</strain>
    </source>
</reference>
<dbReference type="OrthoDB" id="430051at2759"/>
<dbReference type="SMART" id="SM00493">
    <property type="entry name" value="TOPRIM"/>
    <property type="match status" value="1"/>
</dbReference>
<dbReference type="Gene3D" id="3.40.50.140">
    <property type="match status" value="1"/>
</dbReference>
<feature type="domain" description="GRF-type" evidence="14">
    <location>
        <begin position="737"/>
        <end position="780"/>
    </location>
</feature>
<dbReference type="CDD" id="cd00186">
    <property type="entry name" value="TOP1Ac"/>
    <property type="match status" value="1"/>
</dbReference>
<evidence type="ECO:0000259" key="13">
    <source>
        <dbReference type="PROSITE" id="PS50880"/>
    </source>
</evidence>
<dbReference type="PANTHER" id="PTHR11390">
    <property type="entry name" value="PROKARYOTIC DNA TOPOISOMERASE"/>
    <property type="match status" value="1"/>
</dbReference>
<evidence type="ECO:0000256" key="4">
    <source>
        <dbReference type="ARBA" id="ARBA00022723"/>
    </source>
</evidence>
<organism evidence="17">
    <name type="scientific">Caenorhabditis remanei</name>
    <name type="common">Caenorhabditis vulgaris</name>
    <dbReference type="NCBI Taxonomy" id="31234"/>
    <lineage>
        <taxon>Eukaryota</taxon>
        <taxon>Metazoa</taxon>
        <taxon>Ecdysozoa</taxon>
        <taxon>Nematoda</taxon>
        <taxon>Chromadorea</taxon>
        <taxon>Rhabditida</taxon>
        <taxon>Rhabditina</taxon>
        <taxon>Rhabditomorpha</taxon>
        <taxon>Rhabditoidea</taxon>
        <taxon>Rhabditidae</taxon>
        <taxon>Peloderinae</taxon>
        <taxon>Caenorhabditis</taxon>
    </lineage>
</organism>
<keyword evidence="6" id="KW-0862">Zinc</keyword>
<dbReference type="SUPFAM" id="SSF56712">
    <property type="entry name" value="Prokaryotic type I DNA topoisomerase"/>
    <property type="match status" value="1"/>
</dbReference>
<dbReference type="InterPro" id="IPR013826">
    <property type="entry name" value="Topo_IA_cen_sub3"/>
</dbReference>
<dbReference type="GO" id="GO:0008270">
    <property type="term" value="F:zinc ion binding"/>
    <property type="evidence" value="ECO:0007669"/>
    <property type="project" value="UniProtKB-KW"/>
</dbReference>
<keyword evidence="8 11" id="KW-0238">DNA-binding</keyword>
<dbReference type="InterPro" id="IPR023406">
    <property type="entry name" value="Topo_IA_AS"/>
</dbReference>
<dbReference type="PROSITE" id="PS51999">
    <property type="entry name" value="ZF_GRF"/>
    <property type="match status" value="1"/>
</dbReference>
<evidence type="ECO:0000256" key="7">
    <source>
        <dbReference type="ARBA" id="ARBA00023029"/>
    </source>
</evidence>
<dbReference type="PROSITE" id="PS00396">
    <property type="entry name" value="TOPO_IA_1"/>
    <property type="match status" value="1"/>
</dbReference>
<evidence type="ECO:0000259" key="15">
    <source>
        <dbReference type="PROSITE" id="PS52039"/>
    </source>
</evidence>
<dbReference type="GO" id="GO:0003917">
    <property type="term" value="F:DNA topoisomerase type I (single strand cut, ATP-independent) activity"/>
    <property type="evidence" value="ECO:0007669"/>
    <property type="project" value="UniProtKB-EC"/>
</dbReference>
<evidence type="ECO:0000313" key="16">
    <source>
        <dbReference type="EMBL" id="EFP02335.1"/>
    </source>
</evidence>
<evidence type="ECO:0000256" key="9">
    <source>
        <dbReference type="ARBA" id="ARBA00023235"/>
    </source>
</evidence>
<dbReference type="Pfam" id="PF06839">
    <property type="entry name" value="Zn_ribbon_GRF"/>
    <property type="match status" value="1"/>
</dbReference>
<dbReference type="Gene3D" id="1.10.460.10">
    <property type="entry name" value="Topoisomerase I, domain 2"/>
    <property type="match status" value="1"/>
</dbReference>
<keyword evidence="9 11" id="KW-0413">Isomerase</keyword>
<dbReference type="PROSITE" id="PS50880">
    <property type="entry name" value="TOPRIM"/>
    <property type="match status" value="1"/>
</dbReference>
<dbReference type="SMART" id="SM00437">
    <property type="entry name" value="TOP1Ac"/>
    <property type="match status" value="1"/>
</dbReference>
<dbReference type="Proteomes" id="UP000008281">
    <property type="component" value="Unassembled WGS sequence"/>
</dbReference>
<dbReference type="GO" id="GO:0006265">
    <property type="term" value="P:DNA topological change"/>
    <property type="evidence" value="ECO:0007669"/>
    <property type="project" value="EnsemblMetazoa"/>
</dbReference>
<comment type="similarity">
    <text evidence="2 11">Belongs to the type IA topoisomerase family.</text>
</comment>
<dbReference type="InterPro" id="IPR013497">
    <property type="entry name" value="Topo_IA_cen"/>
</dbReference>
<keyword evidence="17" id="KW-1185">Reference proteome</keyword>
<dbReference type="GO" id="GO:0006281">
    <property type="term" value="P:DNA repair"/>
    <property type="evidence" value="ECO:0007669"/>
    <property type="project" value="TreeGrafter"/>
</dbReference>
<dbReference type="EC" id="5.6.2.1" evidence="3 11"/>
<dbReference type="GO" id="GO:0006310">
    <property type="term" value="P:DNA recombination"/>
    <property type="evidence" value="ECO:0007669"/>
    <property type="project" value="TreeGrafter"/>
</dbReference>
<comment type="catalytic activity">
    <reaction evidence="1 11">
        <text>ATP-independent breakage of single-stranded DNA, followed by passage and rejoining.</text>
        <dbReference type="EC" id="5.6.2.1"/>
    </reaction>
</comment>
<dbReference type="GO" id="GO:0003677">
    <property type="term" value="F:DNA binding"/>
    <property type="evidence" value="ECO:0007669"/>
    <property type="project" value="UniProtKB-KW"/>
</dbReference>
<accession>E3MI31</accession>
<proteinExistence type="inferred from homology"/>
<dbReference type="GO" id="GO:0005634">
    <property type="term" value="C:nucleus"/>
    <property type="evidence" value="ECO:0007669"/>
    <property type="project" value="EnsemblMetazoa"/>
</dbReference>
<dbReference type="CDD" id="cd03362">
    <property type="entry name" value="TOPRIM_TopoIA_TopoIII"/>
    <property type="match status" value="1"/>
</dbReference>
<dbReference type="InterPro" id="IPR006171">
    <property type="entry name" value="TOPRIM_dom"/>
</dbReference>
<dbReference type="InterPro" id="IPR023405">
    <property type="entry name" value="Topo_IA_core_domain"/>
</dbReference>
<dbReference type="Pfam" id="PF01751">
    <property type="entry name" value="Toprim"/>
    <property type="match status" value="1"/>
</dbReference>
<dbReference type="FunCoup" id="E3MI31">
    <property type="interactions" value="2879"/>
</dbReference>
<evidence type="ECO:0000256" key="11">
    <source>
        <dbReference type="RuleBase" id="RU362092"/>
    </source>
</evidence>
<dbReference type="HOGENOM" id="CLU_002929_1_1_1"/>
<dbReference type="InterPro" id="IPR013825">
    <property type="entry name" value="Topo_IA_cen_sub2"/>
</dbReference>
<dbReference type="FunFam" id="1.10.290.10:FF:000001">
    <property type="entry name" value="DNA topoisomerase"/>
    <property type="match status" value="1"/>
</dbReference>
<evidence type="ECO:0000256" key="1">
    <source>
        <dbReference type="ARBA" id="ARBA00000213"/>
    </source>
</evidence>
<dbReference type="FunFam" id="3.40.50.140:FF:000003">
    <property type="entry name" value="DNA topoisomerase"/>
    <property type="match status" value="1"/>
</dbReference>
<dbReference type="SMART" id="SM00436">
    <property type="entry name" value="TOP1Bc"/>
    <property type="match status" value="1"/>
</dbReference>
<dbReference type="InterPro" id="IPR003601">
    <property type="entry name" value="Topo_IA_2"/>
</dbReference>
<evidence type="ECO:0000256" key="6">
    <source>
        <dbReference type="ARBA" id="ARBA00022833"/>
    </source>
</evidence>
<gene>
    <name evidence="16" type="primary">Cre-top-3</name>
    <name evidence="16" type="ORF">CRE_00981</name>
</gene>
<dbReference type="InterPro" id="IPR003602">
    <property type="entry name" value="Topo_IA_DNA-bd_dom"/>
</dbReference>
<dbReference type="InterPro" id="IPR000380">
    <property type="entry name" value="Topo_IA"/>
</dbReference>
<feature type="compositionally biased region" description="Gly residues" evidence="12">
    <location>
        <begin position="613"/>
        <end position="640"/>
    </location>
</feature>
<dbReference type="InterPro" id="IPR013824">
    <property type="entry name" value="Topo_IA_cen_sub1"/>
</dbReference>
<dbReference type="EMBL" id="DS268447">
    <property type="protein sequence ID" value="EFP02335.1"/>
    <property type="molecule type" value="Genomic_DNA"/>
</dbReference>
<feature type="domain" description="Topo IA-type catalytic" evidence="15">
    <location>
        <begin position="165"/>
        <end position="589"/>
    </location>
</feature>
<dbReference type="InParanoid" id="E3MI31"/>
<dbReference type="PRINTS" id="PR00417">
    <property type="entry name" value="PRTPISMRASEI"/>
</dbReference>
<dbReference type="STRING" id="31234.E3MI31"/>
<dbReference type="Gene3D" id="1.10.290.10">
    <property type="entry name" value="Topoisomerase I, domain 4"/>
    <property type="match status" value="1"/>
</dbReference>
<dbReference type="AlphaFoldDB" id="E3MI31"/>
<keyword evidence="7 11" id="KW-0799">Topoisomerase</keyword>
<dbReference type="PANTHER" id="PTHR11390:SF21">
    <property type="entry name" value="DNA TOPOISOMERASE 3-ALPHA"/>
    <property type="match status" value="1"/>
</dbReference>